<dbReference type="GO" id="GO:0005737">
    <property type="term" value="C:cytoplasm"/>
    <property type="evidence" value="ECO:0007669"/>
    <property type="project" value="TreeGrafter"/>
</dbReference>
<accession>A0A914DSV5</accession>
<feature type="domain" description="CS" evidence="16">
    <location>
        <begin position="165"/>
        <end position="256"/>
    </location>
</feature>
<dbReference type="SUPFAM" id="SSF49764">
    <property type="entry name" value="HSP20-like chaperones"/>
    <property type="match status" value="1"/>
</dbReference>
<dbReference type="PROSITE" id="PS51203">
    <property type="entry name" value="CS"/>
    <property type="match status" value="1"/>
</dbReference>
<dbReference type="InterPro" id="IPR007052">
    <property type="entry name" value="CS_dom"/>
</dbReference>
<dbReference type="GO" id="GO:0051301">
    <property type="term" value="P:cell division"/>
    <property type="evidence" value="ECO:0007669"/>
    <property type="project" value="UniProtKB-KW"/>
</dbReference>
<feature type="compositionally biased region" description="Basic and acidic residues" evidence="15">
    <location>
        <begin position="112"/>
        <end position="122"/>
    </location>
</feature>
<evidence type="ECO:0000256" key="6">
    <source>
        <dbReference type="ARBA" id="ARBA00022553"/>
    </source>
</evidence>
<evidence type="ECO:0000256" key="8">
    <source>
        <dbReference type="ARBA" id="ARBA00022701"/>
    </source>
</evidence>
<keyword evidence="11" id="KW-0206">Cytoskeleton</keyword>
<evidence type="ECO:0000256" key="4">
    <source>
        <dbReference type="ARBA" id="ARBA00017641"/>
    </source>
</evidence>
<organism evidence="17 18">
    <name type="scientific">Acrobeloides nanus</name>
    <dbReference type="NCBI Taxonomy" id="290746"/>
    <lineage>
        <taxon>Eukaryota</taxon>
        <taxon>Metazoa</taxon>
        <taxon>Ecdysozoa</taxon>
        <taxon>Nematoda</taxon>
        <taxon>Chromadorea</taxon>
        <taxon>Rhabditida</taxon>
        <taxon>Tylenchina</taxon>
        <taxon>Cephalobomorpha</taxon>
        <taxon>Cephaloboidea</taxon>
        <taxon>Cephalobidae</taxon>
        <taxon>Acrobeloides</taxon>
    </lineage>
</organism>
<proteinExistence type="inferred from homology"/>
<evidence type="ECO:0000256" key="14">
    <source>
        <dbReference type="ARBA" id="ARBA00046142"/>
    </source>
</evidence>
<dbReference type="InterPro" id="IPR037898">
    <property type="entry name" value="NudC_fam"/>
</dbReference>
<evidence type="ECO:0000256" key="2">
    <source>
        <dbReference type="ARBA" id="ARBA00004214"/>
    </source>
</evidence>
<dbReference type="InterPro" id="IPR025934">
    <property type="entry name" value="NudC_N_dom"/>
</dbReference>
<comment type="similarity">
    <text evidence="3">Belongs to the nudC family.</text>
</comment>
<dbReference type="GO" id="GO:0005819">
    <property type="term" value="C:spindle"/>
    <property type="evidence" value="ECO:0007669"/>
    <property type="project" value="UniProtKB-SubCell"/>
</dbReference>
<evidence type="ECO:0000259" key="16">
    <source>
        <dbReference type="PROSITE" id="PS51203"/>
    </source>
</evidence>
<feature type="compositionally biased region" description="Acidic residues" evidence="15">
    <location>
        <begin position="143"/>
        <end position="152"/>
    </location>
</feature>
<evidence type="ECO:0000256" key="5">
    <source>
        <dbReference type="ARBA" id="ARBA00022490"/>
    </source>
</evidence>
<evidence type="ECO:0000256" key="9">
    <source>
        <dbReference type="ARBA" id="ARBA00022776"/>
    </source>
</evidence>
<dbReference type="WBParaSite" id="ACRNAN_scaffold3770.g13220.t1">
    <property type="protein sequence ID" value="ACRNAN_scaffold3770.g13220.t1"/>
    <property type="gene ID" value="ACRNAN_scaffold3770.g13220"/>
</dbReference>
<evidence type="ECO:0000313" key="17">
    <source>
        <dbReference type="Proteomes" id="UP000887540"/>
    </source>
</evidence>
<comment type="function">
    <text evidence="14">Plays a role in neurogenesis and neuronal migration. Necessary for correct formation of mitotic spindles and chromosome separation during mitosis. Necessary for cytokinesis and cell proliferation.</text>
</comment>
<name>A0A914DSV5_9BILA</name>
<keyword evidence="10" id="KW-0175">Coiled coil</keyword>
<dbReference type="GO" id="GO:0030496">
    <property type="term" value="C:midbody"/>
    <property type="evidence" value="ECO:0007669"/>
    <property type="project" value="UniProtKB-SubCell"/>
</dbReference>
<dbReference type="CDD" id="cd06492">
    <property type="entry name" value="p23_mNUDC_like"/>
    <property type="match status" value="1"/>
</dbReference>
<keyword evidence="12" id="KW-0131">Cell cycle</keyword>
<evidence type="ECO:0000313" key="18">
    <source>
        <dbReference type="WBParaSite" id="ACRNAN_scaffold3770.g13220.t1"/>
    </source>
</evidence>
<dbReference type="AlphaFoldDB" id="A0A914DSV5"/>
<dbReference type="GO" id="GO:0006457">
    <property type="term" value="P:protein folding"/>
    <property type="evidence" value="ECO:0007669"/>
    <property type="project" value="TreeGrafter"/>
</dbReference>
<reference evidence="18" key="1">
    <citation type="submission" date="2022-11" db="UniProtKB">
        <authorList>
            <consortium name="WormBaseParasite"/>
        </authorList>
    </citation>
    <scope>IDENTIFICATION</scope>
</reference>
<dbReference type="GO" id="GO:0005874">
    <property type="term" value="C:microtubule"/>
    <property type="evidence" value="ECO:0007669"/>
    <property type="project" value="UniProtKB-KW"/>
</dbReference>
<dbReference type="Pfam" id="PF14050">
    <property type="entry name" value="Nudc_N"/>
    <property type="match status" value="1"/>
</dbReference>
<keyword evidence="8" id="KW-0493">Microtubule</keyword>
<dbReference type="PANTHER" id="PTHR12356">
    <property type="entry name" value="NUCLEAR MOVEMENT PROTEIN NUDC"/>
    <property type="match status" value="1"/>
</dbReference>
<dbReference type="Gene3D" id="2.60.40.790">
    <property type="match status" value="1"/>
</dbReference>
<evidence type="ECO:0000256" key="11">
    <source>
        <dbReference type="ARBA" id="ARBA00023212"/>
    </source>
</evidence>
<keyword evidence="7" id="KW-0132">Cell division</keyword>
<keyword evidence="17" id="KW-1185">Reference proteome</keyword>
<keyword evidence="5" id="KW-0963">Cytoplasm</keyword>
<dbReference type="FunFam" id="2.60.40.790:FF:000001">
    <property type="entry name" value="Nuclear migration protein nudC"/>
    <property type="match status" value="1"/>
</dbReference>
<evidence type="ECO:0000256" key="1">
    <source>
        <dbReference type="ARBA" id="ARBA00004186"/>
    </source>
</evidence>
<evidence type="ECO:0000256" key="12">
    <source>
        <dbReference type="ARBA" id="ARBA00023306"/>
    </source>
</evidence>
<dbReference type="InterPro" id="IPR032572">
    <property type="entry name" value="NuDC"/>
</dbReference>
<dbReference type="GO" id="GO:0051082">
    <property type="term" value="F:unfolded protein binding"/>
    <property type="evidence" value="ECO:0007669"/>
    <property type="project" value="TreeGrafter"/>
</dbReference>
<dbReference type="PANTHER" id="PTHR12356:SF3">
    <property type="entry name" value="NUCLEAR MIGRATION PROTEIN NUDC"/>
    <property type="match status" value="1"/>
</dbReference>
<evidence type="ECO:0000256" key="15">
    <source>
        <dbReference type="SAM" id="MobiDB-lite"/>
    </source>
</evidence>
<dbReference type="Pfam" id="PF16273">
    <property type="entry name" value="NuDC"/>
    <property type="match status" value="1"/>
</dbReference>
<sequence>MSVDYEKMDGVFLSLAANMEGGVPQLFDVLFNFLSRKTDFFTGAPIEQSRQMVVDAFNKYAGNAEKEAQEKRRKKEEENRRLSEKRAAQKAKEEQEFAKIKELTDEEAAELQKKLDQKKADEADIQAGSSTKPDTEPIKVGENTEDDEENEEDKGKLRPNSGNGCDLENYQWTQTLSEVEVHVPLKTNFPVKSKDVVVEIAKKHLKVGLKGHPPIIDGELRAEIKKEDASWVIQDRKDIVLSLEKINGMEWWNRLITTDPEINTRKVQPENSKLSDLDGETRSMVEKMMYDQRQKELGLPSSEEKKKQDILKKFMEQHPEMDFSNAKIC</sequence>
<evidence type="ECO:0000256" key="13">
    <source>
        <dbReference type="ARBA" id="ARBA00030427"/>
    </source>
</evidence>
<evidence type="ECO:0000256" key="7">
    <source>
        <dbReference type="ARBA" id="ARBA00022618"/>
    </source>
</evidence>
<dbReference type="Proteomes" id="UP000887540">
    <property type="component" value="Unplaced"/>
</dbReference>
<comment type="subcellular location">
    <subcellularLocation>
        <location evidence="1">Cytoplasm</location>
        <location evidence="1">Cytoskeleton</location>
        <location evidence="1">Spindle</location>
    </subcellularLocation>
    <subcellularLocation>
        <location evidence="2">Midbody</location>
    </subcellularLocation>
</comment>
<dbReference type="InterPro" id="IPR008978">
    <property type="entry name" value="HSP20-like_chaperone"/>
</dbReference>
<evidence type="ECO:0000256" key="10">
    <source>
        <dbReference type="ARBA" id="ARBA00023054"/>
    </source>
</evidence>
<keyword evidence="6" id="KW-0597">Phosphoprotein</keyword>
<protein>
    <recommendedName>
        <fullName evidence="4">Nuclear migration protein nudC</fullName>
    </recommendedName>
    <alternativeName>
        <fullName evidence="13">Nuclear distribution protein C homolog</fullName>
    </alternativeName>
</protein>
<feature type="region of interest" description="Disordered" evidence="15">
    <location>
        <begin position="64"/>
        <end position="95"/>
    </location>
</feature>
<keyword evidence="9" id="KW-0498">Mitosis</keyword>
<dbReference type="Pfam" id="PF04969">
    <property type="entry name" value="CS"/>
    <property type="match status" value="1"/>
</dbReference>
<evidence type="ECO:0000256" key="3">
    <source>
        <dbReference type="ARBA" id="ARBA00010513"/>
    </source>
</evidence>
<feature type="region of interest" description="Disordered" evidence="15">
    <location>
        <begin position="112"/>
        <end position="165"/>
    </location>
</feature>